<evidence type="ECO:0000313" key="3">
    <source>
        <dbReference type="Proteomes" id="UP001497453"/>
    </source>
</evidence>
<protein>
    <recommendedName>
        <fullName evidence="4">BTB domain-containing protein</fullName>
    </recommendedName>
</protein>
<organism evidence="2 3">
    <name type="scientific">Somion occarium</name>
    <dbReference type="NCBI Taxonomy" id="3059160"/>
    <lineage>
        <taxon>Eukaryota</taxon>
        <taxon>Fungi</taxon>
        <taxon>Dikarya</taxon>
        <taxon>Basidiomycota</taxon>
        <taxon>Agaricomycotina</taxon>
        <taxon>Agaricomycetes</taxon>
        <taxon>Polyporales</taxon>
        <taxon>Cerrenaceae</taxon>
        <taxon>Somion</taxon>
    </lineage>
</organism>
<evidence type="ECO:0000256" key="1">
    <source>
        <dbReference type="SAM" id="MobiDB-lite"/>
    </source>
</evidence>
<feature type="compositionally biased region" description="Polar residues" evidence="1">
    <location>
        <begin position="37"/>
        <end position="47"/>
    </location>
</feature>
<evidence type="ECO:0000313" key="2">
    <source>
        <dbReference type="EMBL" id="CAL1701052.1"/>
    </source>
</evidence>
<feature type="region of interest" description="Disordered" evidence="1">
    <location>
        <begin position="1"/>
        <end position="47"/>
    </location>
</feature>
<dbReference type="Proteomes" id="UP001497453">
    <property type="component" value="Chromosome 2"/>
</dbReference>
<sequence length="350" mass="38199">MDSSEWLQFVSSEVGSPAPEKSVPEKAPILQMPTPPISQQGSPSEEIPESNTVVSVSTTFFPGASLGPLPPDLIILSTDAVFFYVHCHQVLGASENGFNSLLPPKQPKSTEDVGPIVSMPESSSVINVVLHTIYNLPCGHYSPSVETLIFAVDALKKYGIPVAKYVAPSTPLYQQVLSVAPVAPIEMYTLAAHHDLYDLAVPISSHLLAFPLPNLTDEQAVRMGPIYLKRLFFLHLGRIDALKRLLLPPPHPHAPTPTCDFAEQKKLTRAWALASAYLAWDARPGTFYLQSPIFLVLNGFCILRLDLSASSMESALSPLGDHLSCSLCQATLRDRIKQLIIQWSVVKTTI</sequence>
<dbReference type="EMBL" id="OZ037945">
    <property type="protein sequence ID" value="CAL1701052.1"/>
    <property type="molecule type" value="Genomic_DNA"/>
</dbReference>
<name>A0ABP1D3N3_9APHY</name>
<evidence type="ECO:0008006" key="4">
    <source>
        <dbReference type="Google" id="ProtNLM"/>
    </source>
</evidence>
<gene>
    <name evidence="2" type="ORF">GFSPODELE1_LOCUS3411</name>
</gene>
<reference evidence="3" key="1">
    <citation type="submission" date="2024-04" db="EMBL/GenBank/DDBJ databases">
        <authorList>
            <person name="Shaw F."/>
            <person name="Minotto A."/>
        </authorList>
    </citation>
    <scope>NUCLEOTIDE SEQUENCE [LARGE SCALE GENOMIC DNA]</scope>
</reference>
<keyword evidence="3" id="KW-1185">Reference proteome</keyword>
<accession>A0ABP1D3N3</accession>
<feature type="compositionally biased region" description="Polar residues" evidence="1">
    <location>
        <begin position="1"/>
        <end position="14"/>
    </location>
</feature>
<proteinExistence type="predicted"/>